<keyword evidence="2" id="KW-0812">Transmembrane</keyword>
<dbReference type="InterPro" id="IPR025558">
    <property type="entry name" value="DUF4283"/>
</dbReference>
<keyword evidence="2" id="KW-1133">Transmembrane helix</keyword>
<dbReference type="PANTHER" id="PTHR46890">
    <property type="entry name" value="NON-LTR RETROLELEMENT REVERSE TRANSCRIPTASE-LIKE PROTEIN-RELATED"/>
    <property type="match status" value="1"/>
</dbReference>
<accession>A0A438HE12</accession>
<gene>
    <name evidence="4" type="primary">VvCHDp000001_743</name>
    <name evidence="4" type="ORF">CK203_047103</name>
</gene>
<proteinExistence type="predicted"/>
<dbReference type="InterPro" id="IPR005135">
    <property type="entry name" value="Endo/exonuclease/phosphatase"/>
</dbReference>
<dbReference type="InterPro" id="IPR036691">
    <property type="entry name" value="Endo/exonu/phosph_ase_sf"/>
</dbReference>
<evidence type="ECO:0000313" key="5">
    <source>
        <dbReference type="Proteomes" id="UP000288805"/>
    </source>
</evidence>
<feature type="compositionally biased region" description="Basic and acidic residues" evidence="1">
    <location>
        <begin position="729"/>
        <end position="779"/>
    </location>
</feature>
<dbReference type="Pfam" id="PF14111">
    <property type="entry name" value="DUF4283"/>
    <property type="match status" value="1"/>
</dbReference>
<dbReference type="InterPro" id="IPR000477">
    <property type="entry name" value="RT_dom"/>
</dbReference>
<dbReference type="Pfam" id="PF13966">
    <property type="entry name" value="zf-RVT"/>
    <property type="match status" value="1"/>
</dbReference>
<dbReference type="PROSITE" id="PS50878">
    <property type="entry name" value="RT_POL"/>
    <property type="match status" value="1"/>
</dbReference>
<sequence>MPVCVGSKKRFGGRGGAGGAVVVLGLVFVGFKFGFVYLIAFRIKFPSEYPLCDCLQLRNLVWATSKHDVYLMSNYSVMHWSSISSNLSELLNFSGHVAPSEKHPGSILEGFMQTQISTLAVKDNFLVAGGFQGELTCKNLLSEEAGWRPSLDGLAFEGLDSWEAERLEVPFLEEEVFTTLSDLGKDKAPGPDGFVKSLNATFLVLVPKKGEAEDLIDFRPTSLAGSLYKLLAKALANRFKKVMGKVITRSQNAFVEGRQILDAVLIANEVVDSRLKSNEGGVLCKLDIEKVDDHRAERRLFVWVEGERQWCWDYSTPYEEKEGGLGCDVPFYNEQSQSPEMRGGRCWFAIESKTFEVSVEEVRGKIRGTIVERSRGFSSWIRFGVTSLRKFMEGLEECCREERKGRLDKVWEEEGRKFKVERRENGSGRFILCSVIDVEAKRFCVVVPEGKGLIGGWALFAEKLRGLGVVTFEDMKVEEVHRGESKLKVVAIEKMDGRYQEKKVQSTKKTFVEVTKEQAGRQGEGEALWLQVGGRGLSDRKEGLGRCLVGSWGAGSVGESELQSVRKWGVHSWNIRNGLKVKSMGGPFMLLEFEDENEAERTLKRGTRRFNDKVLHLERWSVEAGCSKVGSLVENVWVRVVGLPLHCWSEKVFKRVGDCCGGFVEVDRETKNYSQIQWARILVKNRGNLFPGTMHLVVDDYCYDLQLWWERLPWFSKVLPMKKMTWGEKEKAREEREVGSRAENRSSKRTESWRVAEDVGADSARKDGGEEKPVEDGKSGTDAAFSVVGKKYGGKGKGKVGLNEGVIRLNHCKPNSEGSQDQLDWASKVKKKPNGPRDCWEEGQSSGVSGRAYSAGHLNSFWVGPDREDCRPNLVMREGQSFEALWADTSFRPTKGSILKEARASLGQSRSERWFEEELLPSGMPSAAERSEKQRASLADEWLMEENSRCGNDAVEEESEGKLNFTPLRVCPAEVRDDQMGVGVSFMLEEGRGEGVEKEGEDEESWRGANDKEKRRVIKDVIKSQKVDLVCIQETKIQEMSNGLVKSLGVGRCLEWGSLNSRGTAGGVLVFWDNREFMGPQQKRREDFWSELGAIKGLWNEPWCVAGDFNMIRFPSERSRGGRLTQAMRRFSEVVEELELRDLPLQGGVFTWCGGLNNRSKSRIDRFLISEDWETHFQGAIQTVLARPISDHTPILLDGGGMRRGPTPFRFENMWLKSEGFKEVMRQWWEGIQVNGSASFILTEKLKALKPLLRSWNKEVFGQIDLEKQKAWNLIEYWDKEEMVRFLSIEEEEVRKEARELYKKWALLEEVSWRQKSREIWLKEGDRNTKFFHKMANAHRRRKQLNRIKVNERCFTEESEIKEEVGRNFQELLIDPGDWKPSIEGLNFERLEEREVERLEQPFSEEEVFAALKGCCGEKAPGPDGFSMAFWLKGVLAKVISLSQNAFVEGRQIMDAVLIANEAIDSILKNNRGAIMCKLDIEKAYDHVDWKFLIAVMGKMGFGGRWCNWIKWCLSTVRFSVLVNGSPMGFFQSSRGIRQGDPLSPYLFVIVMEAFSCLMKRAVDGGFLTPCLVRGRRGEGVQITHLLFADDTLVFCEAKEDQLTHLCWLLMWFEALSGLKVNMEKSELIPVGRVENVGELADEFGYKVGNLPSTYLGMPLGAPFKSSGVWDGIEERFKRRLAMWKRQYISKGGRITLIRSTLSNLPIYFMSIFQIPRAVRIRLEKIQRDFLWGGDALEQKPHLVRWSIVCDDKGKGGLGVKSLGLFNKALLGKWAWRFANEKTALWNQVIRRKYGEVKGGWRSCEIREAYGVGLWKAINKVGQFVTPFFGYEVGDGKNVRFWKDKWCGTSPLSEAFPSLFSIATSKEAWVNEVWTAEGDRSGSWTPTFNRPFNDWELEEVGRLLRCLEGKMVRVDEEDRVRWVESKDGVFSVKSLYRVMQPVSSAWFPSKIIWMSYAQPKISFFAWEASWGRVLTLDRLQKRGWALANRLERFHYGQEEEGDVAFGTVMLVLGHLEG</sequence>
<keyword evidence="2" id="KW-0472">Membrane</keyword>
<dbReference type="Pfam" id="PF03372">
    <property type="entry name" value="Exo_endo_phos"/>
    <property type="match status" value="1"/>
</dbReference>
<feature type="transmembrane region" description="Helical" evidence="2">
    <location>
        <begin position="17"/>
        <end position="40"/>
    </location>
</feature>
<dbReference type="InterPro" id="IPR052343">
    <property type="entry name" value="Retrotransposon-Effector_Assoc"/>
</dbReference>
<evidence type="ECO:0000259" key="3">
    <source>
        <dbReference type="PROSITE" id="PS50878"/>
    </source>
</evidence>
<dbReference type="PANTHER" id="PTHR46890:SF50">
    <property type="entry name" value="RNA-DIRECTED DNA POLYMERASE, EUKARYOTA, REVERSE TRANSCRIPTASE ZINC-BINDING DOMAIN PROTEIN-RELATED"/>
    <property type="match status" value="1"/>
</dbReference>
<dbReference type="SUPFAM" id="SSF56672">
    <property type="entry name" value="DNA/RNA polymerases"/>
    <property type="match status" value="1"/>
</dbReference>
<dbReference type="Pfam" id="PF00078">
    <property type="entry name" value="RVT_1"/>
    <property type="match status" value="1"/>
</dbReference>
<dbReference type="CDD" id="cd01650">
    <property type="entry name" value="RT_nLTR_like"/>
    <property type="match status" value="1"/>
</dbReference>
<feature type="domain" description="Reverse transcriptase" evidence="3">
    <location>
        <begin position="1392"/>
        <end position="1660"/>
    </location>
</feature>
<dbReference type="EMBL" id="QGNW01000238">
    <property type="protein sequence ID" value="RVW82599.1"/>
    <property type="molecule type" value="Genomic_DNA"/>
</dbReference>
<evidence type="ECO:0000256" key="2">
    <source>
        <dbReference type="SAM" id="Phobius"/>
    </source>
</evidence>
<protein>
    <submittedName>
        <fullName evidence="4">Putative ribonuclease H protein</fullName>
    </submittedName>
</protein>
<feature type="region of interest" description="Disordered" evidence="1">
    <location>
        <begin position="729"/>
        <end position="781"/>
    </location>
</feature>
<dbReference type="InterPro" id="IPR043502">
    <property type="entry name" value="DNA/RNA_pol_sf"/>
</dbReference>
<evidence type="ECO:0000313" key="4">
    <source>
        <dbReference type="EMBL" id="RVW82599.1"/>
    </source>
</evidence>
<dbReference type="SUPFAM" id="SSF56219">
    <property type="entry name" value="DNase I-like"/>
    <property type="match status" value="1"/>
</dbReference>
<dbReference type="Gene3D" id="3.60.10.10">
    <property type="entry name" value="Endonuclease/exonuclease/phosphatase"/>
    <property type="match status" value="1"/>
</dbReference>
<dbReference type="GO" id="GO:0003824">
    <property type="term" value="F:catalytic activity"/>
    <property type="evidence" value="ECO:0007669"/>
    <property type="project" value="InterPro"/>
</dbReference>
<comment type="caution">
    <text evidence="4">The sequence shown here is derived from an EMBL/GenBank/DDBJ whole genome shotgun (WGS) entry which is preliminary data.</text>
</comment>
<dbReference type="InterPro" id="IPR026960">
    <property type="entry name" value="RVT-Znf"/>
</dbReference>
<organism evidence="4 5">
    <name type="scientific">Vitis vinifera</name>
    <name type="common">Grape</name>
    <dbReference type="NCBI Taxonomy" id="29760"/>
    <lineage>
        <taxon>Eukaryota</taxon>
        <taxon>Viridiplantae</taxon>
        <taxon>Streptophyta</taxon>
        <taxon>Embryophyta</taxon>
        <taxon>Tracheophyta</taxon>
        <taxon>Spermatophyta</taxon>
        <taxon>Magnoliopsida</taxon>
        <taxon>eudicotyledons</taxon>
        <taxon>Gunneridae</taxon>
        <taxon>Pentapetalae</taxon>
        <taxon>rosids</taxon>
        <taxon>Vitales</taxon>
        <taxon>Vitaceae</taxon>
        <taxon>Viteae</taxon>
        <taxon>Vitis</taxon>
    </lineage>
</organism>
<dbReference type="Proteomes" id="UP000288805">
    <property type="component" value="Unassembled WGS sequence"/>
</dbReference>
<evidence type="ECO:0000256" key="1">
    <source>
        <dbReference type="SAM" id="MobiDB-lite"/>
    </source>
</evidence>
<name>A0A438HE12_VITVI</name>
<reference evidence="4 5" key="1">
    <citation type="journal article" date="2018" name="PLoS Genet.">
        <title>Population sequencing reveals clonal diversity and ancestral inbreeding in the grapevine cultivar Chardonnay.</title>
        <authorList>
            <person name="Roach M.J."/>
            <person name="Johnson D.L."/>
            <person name="Bohlmann J."/>
            <person name="van Vuuren H.J."/>
            <person name="Jones S.J."/>
            <person name="Pretorius I.S."/>
            <person name="Schmidt S.A."/>
            <person name="Borneman A.R."/>
        </authorList>
    </citation>
    <scope>NUCLEOTIDE SEQUENCE [LARGE SCALE GENOMIC DNA]</scope>
    <source>
        <strain evidence="5">cv. Chardonnay</strain>
        <tissue evidence="4">Leaf</tissue>
    </source>
</reference>
<feature type="region of interest" description="Disordered" evidence="1">
    <location>
        <begin position="811"/>
        <end position="846"/>
    </location>
</feature>